<gene>
    <name evidence="7" type="ORF">COLSTE_01738</name>
</gene>
<dbReference type="STRING" id="445975.COLSTE_01738"/>
<dbReference type="AlphaFoldDB" id="B6GCB5"/>
<evidence type="ECO:0008006" key="9">
    <source>
        <dbReference type="Google" id="ProtNLM"/>
    </source>
</evidence>
<evidence type="ECO:0000256" key="3">
    <source>
        <dbReference type="ARBA" id="ARBA00022692"/>
    </source>
</evidence>
<keyword evidence="3 6" id="KW-0812">Transmembrane</keyword>
<evidence type="ECO:0000256" key="5">
    <source>
        <dbReference type="ARBA" id="ARBA00023136"/>
    </source>
</evidence>
<dbReference type="eggNOG" id="COG2244">
    <property type="taxonomic scope" value="Bacteria"/>
</dbReference>
<dbReference type="GO" id="GO:0005886">
    <property type="term" value="C:plasma membrane"/>
    <property type="evidence" value="ECO:0007669"/>
    <property type="project" value="UniProtKB-SubCell"/>
</dbReference>
<evidence type="ECO:0000256" key="4">
    <source>
        <dbReference type="ARBA" id="ARBA00022989"/>
    </source>
</evidence>
<keyword evidence="2" id="KW-1003">Cell membrane</keyword>
<dbReference type="EMBL" id="ABXJ01000096">
    <property type="protein sequence ID" value="EEA90083.1"/>
    <property type="molecule type" value="Genomic_DNA"/>
</dbReference>
<evidence type="ECO:0000256" key="2">
    <source>
        <dbReference type="ARBA" id="ARBA00022475"/>
    </source>
</evidence>
<dbReference type="PANTHER" id="PTHR30250:SF11">
    <property type="entry name" value="O-ANTIGEN TRANSPORTER-RELATED"/>
    <property type="match status" value="1"/>
</dbReference>
<evidence type="ECO:0000256" key="1">
    <source>
        <dbReference type="ARBA" id="ARBA00004651"/>
    </source>
</evidence>
<reference evidence="7 8" key="2">
    <citation type="submission" date="2008-10" db="EMBL/GenBank/DDBJ databases">
        <authorList>
            <person name="Fulton L."/>
            <person name="Clifton S."/>
            <person name="Fulton B."/>
            <person name="Xu J."/>
            <person name="Minx P."/>
            <person name="Pepin K.H."/>
            <person name="Johnson M."/>
            <person name="Thiruvilangam P."/>
            <person name="Bhonagiri V."/>
            <person name="Nash W.E."/>
            <person name="Mardis E.R."/>
            <person name="Wilson R.K."/>
        </authorList>
    </citation>
    <scope>NUCLEOTIDE SEQUENCE [LARGE SCALE GENOMIC DNA]</scope>
    <source>
        <strain evidence="7 8">DSM 13279</strain>
    </source>
</reference>
<evidence type="ECO:0000256" key="6">
    <source>
        <dbReference type="SAM" id="Phobius"/>
    </source>
</evidence>
<dbReference type="PANTHER" id="PTHR30250">
    <property type="entry name" value="PST FAMILY PREDICTED COLANIC ACID TRANSPORTER"/>
    <property type="match status" value="1"/>
</dbReference>
<dbReference type="InterPro" id="IPR050833">
    <property type="entry name" value="Poly_Biosynth_Transport"/>
</dbReference>
<dbReference type="HOGENOM" id="CLU_032713_0_0_11"/>
<feature type="transmembrane region" description="Helical" evidence="6">
    <location>
        <begin position="277"/>
        <end position="301"/>
    </location>
</feature>
<name>B6GCB5_9ACTN</name>
<evidence type="ECO:0000313" key="7">
    <source>
        <dbReference type="EMBL" id="EEA90083.1"/>
    </source>
</evidence>
<protein>
    <recommendedName>
        <fullName evidence="9">Polysaccharide biosynthesis protein</fullName>
    </recommendedName>
</protein>
<feature type="transmembrane region" description="Helical" evidence="6">
    <location>
        <begin position="98"/>
        <end position="114"/>
    </location>
</feature>
<comment type="subcellular location">
    <subcellularLocation>
        <location evidence="1">Cell membrane</location>
        <topology evidence="1">Multi-pass membrane protein</topology>
    </subcellularLocation>
</comment>
<keyword evidence="4 6" id="KW-1133">Transmembrane helix</keyword>
<keyword evidence="8" id="KW-1185">Reference proteome</keyword>
<feature type="transmembrane region" description="Helical" evidence="6">
    <location>
        <begin position="33"/>
        <end position="53"/>
    </location>
</feature>
<reference evidence="7 8" key="1">
    <citation type="submission" date="2008-10" db="EMBL/GenBank/DDBJ databases">
        <title>Draft genome sequence of Collinsella stercoris (DSM 13279).</title>
        <authorList>
            <person name="Sudarsanam P."/>
            <person name="Ley R."/>
            <person name="Guruge J."/>
            <person name="Turnbaugh P.J."/>
            <person name="Mahowald M."/>
            <person name="Liep D."/>
            <person name="Gordon J."/>
        </authorList>
    </citation>
    <scope>NUCLEOTIDE SEQUENCE [LARGE SCALE GENOMIC DNA]</scope>
    <source>
        <strain evidence="7 8">DSM 13279</strain>
    </source>
</reference>
<dbReference type="Proteomes" id="UP000003560">
    <property type="component" value="Unassembled WGS sequence"/>
</dbReference>
<dbReference type="OrthoDB" id="3246647at2"/>
<evidence type="ECO:0000313" key="8">
    <source>
        <dbReference type="Proteomes" id="UP000003560"/>
    </source>
</evidence>
<sequence length="363" mass="39170">MSIGNMFASLALYKIRTYQVSDIANEHSSGEYVAFRFATIAASFALLTIYLIVIAPGDAMVVSTLAFLLFKADETFADVLYGVDQKYGRMDYIGKSQILRGLATIIGFTVPLAITGSVTHAIFGMTLLCFVNTILYDVRHARRLDSIAPRFNKADLTKLAKACALPTIANFCATSIVSVVRQNYGILAGDELLGIYASIATPAVLIQAGTAFLYSPLIGKMASSLYSEGKLEFRKVFLKVLLSIAVIMTLGVIALSFVGEDSLIFIFGEGLEPHAWIFPYVLAGTVSIAILLYINDALIILRDNRTQIAINALALILAAMLSKPLIASFGMNGVNLAILAAVIPAAFIGFTKIMMNCNKQSDE</sequence>
<organism evidence="7 8">
    <name type="scientific">Collinsella stercoris DSM 13279</name>
    <dbReference type="NCBI Taxonomy" id="445975"/>
    <lineage>
        <taxon>Bacteria</taxon>
        <taxon>Bacillati</taxon>
        <taxon>Actinomycetota</taxon>
        <taxon>Coriobacteriia</taxon>
        <taxon>Coriobacteriales</taxon>
        <taxon>Coriobacteriaceae</taxon>
        <taxon>Collinsella</taxon>
    </lineage>
</organism>
<feature type="transmembrane region" description="Helical" evidence="6">
    <location>
        <begin position="236"/>
        <end position="257"/>
    </location>
</feature>
<feature type="transmembrane region" description="Helical" evidence="6">
    <location>
        <begin position="192"/>
        <end position="215"/>
    </location>
</feature>
<proteinExistence type="predicted"/>
<feature type="transmembrane region" description="Helical" evidence="6">
    <location>
        <begin position="308"/>
        <end position="327"/>
    </location>
</feature>
<keyword evidence="5 6" id="KW-0472">Membrane</keyword>
<comment type="caution">
    <text evidence="7">The sequence shown here is derived from an EMBL/GenBank/DDBJ whole genome shotgun (WGS) entry which is preliminary data.</text>
</comment>
<feature type="transmembrane region" description="Helical" evidence="6">
    <location>
        <begin position="333"/>
        <end position="351"/>
    </location>
</feature>
<accession>B6GCB5</accession>